<dbReference type="InParanoid" id="A0A0C3NYR4"/>
<keyword evidence="2" id="KW-1185">Reference proteome</keyword>
<dbReference type="AlphaFoldDB" id="A0A0C3NYR4"/>
<evidence type="ECO:0000313" key="1">
    <source>
        <dbReference type="EMBL" id="KIO00279.1"/>
    </source>
</evidence>
<evidence type="ECO:0000313" key="2">
    <source>
        <dbReference type="Proteomes" id="UP000054217"/>
    </source>
</evidence>
<proteinExistence type="predicted"/>
<gene>
    <name evidence="1" type="ORF">M404DRAFT_767721</name>
</gene>
<dbReference type="Proteomes" id="UP000054217">
    <property type="component" value="Unassembled WGS sequence"/>
</dbReference>
<dbReference type="HOGENOM" id="CLU_1595218_0_0_1"/>
<sequence>MCRRQQGGGTLELFAKVRGVLNRPPQIAPAKGSGKRCTGTTWSDPQNPRRRQCLPFMLTVQLRYTPLTCLHCFSFQPVMAIARAGFVHGYVRPALHFQCCAASKPIGQAHVWCSLPRARSSIKGHGAGAQKQARHYLHTFVGKDRWMVRFDWTNKLQLRAMCSWNVT</sequence>
<reference evidence="1 2" key="1">
    <citation type="submission" date="2014-04" db="EMBL/GenBank/DDBJ databases">
        <authorList>
            <consortium name="DOE Joint Genome Institute"/>
            <person name="Kuo A."/>
            <person name="Kohler A."/>
            <person name="Costa M.D."/>
            <person name="Nagy L.G."/>
            <person name="Floudas D."/>
            <person name="Copeland A."/>
            <person name="Barry K.W."/>
            <person name="Cichocki N."/>
            <person name="Veneault-Fourrey C."/>
            <person name="LaButti K."/>
            <person name="Lindquist E.A."/>
            <person name="Lipzen A."/>
            <person name="Lundell T."/>
            <person name="Morin E."/>
            <person name="Murat C."/>
            <person name="Sun H."/>
            <person name="Tunlid A."/>
            <person name="Henrissat B."/>
            <person name="Grigoriev I.V."/>
            <person name="Hibbett D.S."/>
            <person name="Martin F."/>
            <person name="Nordberg H.P."/>
            <person name="Cantor M.N."/>
            <person name="Hua S.X."/>
        </authorList>
    </citation>
    <scope>NUCLEOTIDE SEQUENCE [LARGE SCALE GENOMIC DNA]</scope>
    <source>
        <strain evidence="1 2">Marx 270</strain>
    </source>
</reference>
<reference evidence="2" key="2">
    <citation type="submission" date="2015-01" db="EMBL/GenBank/DDBJ databases">
        <title>Evolutionary Origins and Diversification of the Mycorrhizal Mutualists.</title>
        <authorList>
            <consortium name="DOE Joint Genome Institute"/>
            <consortium name="Mycorrhizal Genomics Consortium"/>
            <person name="Kohler A."/>
            <person name="Kuo A."/>
            <person name="Nagy L.G."/>
            <person name="Floudas D."/>
            <person name="Copeland A."/>
            <person name="Barry K.W."/>
            <person name="Cichocki N."/>
            <person name="Veneault-Fourrey C."/>
            <person name="LaButti K."/>
            <person name="Lindquist E.A."/>
            <person name="Lipzen A."/>
            <person name="Lundell T."/>
            <person name="Morin E."/>
            <person name="Murat C."/>
            <person name="Riley R."/>
            <person name="Ohm R."/>
            <person name="Sun H."/>
            <person name="Tunlid A."/>
            <person name="Henrissat B."/>
            <person name="Grigoriev I.V."/>
            <person name="Hibbett D.S."/>
            <person name="Martin F."/>
        </authorList>
    </citation>
    <scope>NUCLEOTIDE SEQUENCE [LARGE SCALE GENOMIC DNA]</scope>
    <source>
        <strain evidence="2">Marx 270</strain>
    </source>
</reference>
<organism evidence="1 2">
    <name type="scientific">Pisolithus tinctorius Marx 270</name>
    <dbReference type="NCBI Taxonomy" id="870435"/>
    <lineage>
        <taxon>Eukaryota</taxon>
        <taxon>Fungi</taxon>
        <taxon>Dikarya</taxon>
        <taxon>Basidiomycota</taxon>
        <taxon>Agaricomycotina</taxon>
        <taxon>Agaricomycetes</taxon>
        <taxon>Agaricomycetidae</taxon>
        <taxon>Boletales</taxon>
        <taxon>Sclerodermatineae</taxon>
        <taxon>Pisolithaceae</taxon>
        <taxon>Pisolithus</taxon>
    </lineage>
</organism>
<protein>
    <submittedName>
        <fullName evidence="1">Uncharacterized protein</fullName>
    </submittedName>
</protein>
<name>A0A0C3NYR4_PISTI</name>
<accession>A0A0C3NYR4</accession>
<dbReference type="EMBL" id="KN831997">
    <property type="protein sequence ID" value="KIO00279.1"/>
    <property type="molecule type" value="Genomic_DNA"/>
</dbReference>